<feature type="transmembrane region" description="Helical" evidence="1">
    <location>
        <begin position="144"/>
        <end position="170"/>
    </location>
</feature>
<name>A0A226D5T5_FOLCA</name>
<keyword evidence="1" id="KW-0812">Transmembrane</keyword>
<keyword evidence="3" id="KW-1185">Reference proteome</keyword>
<feature type="transmembrane region" description="Helical" evidence="1">
    <location>
        <begin position="198"/>
        <end position="229"/>
    </location>
</feature>
<accession>A0A226D5T5</accession>
<evidence type="ECO:0000313" key="2">
    <source>
        <dbReference type="EMBL" id="OXA40011.1"/>
    </source>
</evidence>
<keyword evidence="1" id="KW-0472">Membrane</keyword>
<keyword evidence="1" id="KW-1133">Transmembrane helix</keyword>
<sequence>MVNATPLFTSLRDVLIPGSNVTPVLTLSKVILLLPNPLLFSINENQFATTNSKRYQRVSSTLVILLHLAVTLKWRLGQWVYPDNQSPISTWKLVYIYYCITLYVAVLIFIGHLAFLKEETIALLNSAMQMEREVNAKETKTVHIFYVGFVAIFKIGIFIMPIFGFVFAMVRPCMPPILTSMLVSECSKSWRDEGDIGILFRIFSAILLAWLSATIVTIVDFVIPLVLIYPTVVKLIILEKMLSDWFSGWRITSSYLITYRTVQILSAMHNSVMRQPIMQTLLGGVIVCESCTLYILITSSSVAPVPVLVLLGTVAIQMFMVIVGPFKMMAKPFVKSVKILKIFQEMNVSRWAKRFVRSCPPSKMTLGDGKFFDRATSLVIWTKSVDLLITFLLM</sequence>
<protein>
    <submittedName>
        <fullName evidence="2">Uncharacterized protein</fullName>
    </submittedName>
</protein>
<proteinExistence type="predicted"/>
<reference evidence="2 3" key="1">
    <citation type="submission" date="2015-12" db="EMBL/GenBank/DDBJ databases">
        <title>The genome of Folsomia candida.</title>
        <authorList>
            <person name="Faddeeva A."/>
            <person name="Derks M.F."/>
            <person name="Anvar Y."/>
            <person name="Smit S."/>
            <person name="Van Straalen N."/>
            <person name="Roelofs D."/>
        </authorList>
    </citation>
    <scope>NUCLEOTIDE SEQUENCE [LARGE SCALE GENOMIC DNA]</scope>
    <source>
        <strain evidence="2 3">VU population</strain>
        <tissue evidence="2">Whole body</tissue>
    </source>
</reference>
<feature type="transmembrane region" description="Helical" evidence="1">
    <location>
        <begin position="303"/>
        <end position="326"/>
    </location>
</feature>
<feature type="transmembrane region" description="Helical" evidence="1">
    <location>
        <begin position="95"/>
        <end position="115"/>
    </location>
</feature>
<feature type="transmembrane region" description="Helical" evidence="1">
    <location>
        <begin position="55"/>
        <end position="74"/>
    </location>
</feature>
<organism evidence="2 3">
    <name type="scientific">Folsomia candida</name>
    <name type="common">Springtail</name>
    <dbReference type="NCBI Taxonomy" id="158441"/>
    <lineage>
        <taxon>Eukaryota</taxon>
        <taxon>Metazoa</taxon>
        <taxon>Ecdysozoa</taxon>
        <taxon>Arthropoda</taxon>
        <taxon>Hexapoda</taxon>
        <taxon>Collembola</taxon>
        <taxon>Entomobryomorpha</taxon>
        <taxon>Isotomoidea</taxon>
        <taxon>Isotomidae</taxon>
        <taxon>Proisotominae</taxon>
        <taxon>Folsomia</taxon>
    </lineage>
</organism>
<comment type="caution">
    <text evidence="2">The sequence shown here is derived from an EMBL/GenBank/DDBJ whole genome shotgun (WGS) entry which is preliminary data.</text>
</comment>
<gene>
    <name evidence="2" type="ORF">Fcan01_25363</name>
</gene>
<evidence type="ECO:0000256" key="1">
    <source>
        <dbReference type="SAM" id="Phobius"/>
    </source>
</evidence>
<feature type="transmembrane region" description="Helical" evidence="1">
    <location>
        <begin position="280"/>
        <end position="297"/>
    </location>
</feature>
<dbReference type="AlphaFoldDB" id="A0A226D5T5"/>
<evidence type="ECO:0000313" key="3">
    <source>
        <dbReference type="Proteomes" id="UP000198287"/>
    </source>
</evidence>
<dbReference type="Proteomes" id="UP000198287">
    <property type="component" value="Unassembled WGS sequence"/>
</dbReference>
<dbReference type="EMBL" id="LNIX01000036">
    <property type="protein sequence ID" value="OXA40011.1"/>
    <property type="molecule type" value="Genomic_DNA"/>
</dbReference>